<dbReference type="PROSITE" id="PS51273">
    <property type="entry name" value="GATASE_TYPE_1"/>
    <property type="match status" value="1"/>
</dbReference>
<name>A0A5E7W183_PSEFL</name>
<proteinExistence type="predicted"/>
<dbReference type="PANTHER" id="PTHR42695:SF5">
    <property type="entry name" value="GLUTAMINE AMIDOTRANSFERASE YLR126C-RELATED"/>
    <property type="match status" value="1"/>
</dbReference>
<dbReference type="InterPro" id="IPR029062">
    <property type="entry name" value="Class_I_gatase-like"/>
</dbReference>
<dbReference type="RefSeq" id="WP_150655461.1">
    <property type="nucleotide sequence ID" value="NZ_CABVJH010000002.1"/>
</dbReference>
<evidence type="ECO:0000313" key="2">
    <source>
        <dbReference type="EMBL" id="VVQ28868.1"/>
    </source>
</evidence>
<dbReference type="Gene3D" id="3.40.50.880">
    <property type="match status" value="1"/>
</dbReference>
<dbReference type="GO" id="GO:0005829">
    <property type="term" value="C:cytosol"/>
    <property type="evidence" value="ECO:0007669"/>
    <property type="project" value="TreeGrafter"/>
</dbReference>
<dbReference type="CDD" id="cd01741">
    <property type="entry name" value="GATase1_1"/>
    <property type="match status" value="1"/>
</dbReference>
<dbReference type="AlphaFoldDB" id="A0A5E7W183"/>
<organism evidence="2 3">
    <name type="scientific">Pseudomonas fluorescens</name>
    <dbReference type="NCBI Taxonomy" id="294"/>
    <lineage>
        <taxon>Bacteria</taxon>
        <taxon>Pseudomonadati</taxon>
        <taxon>Pseudomonadota</taxon>
        <taxon>Gammaproteobacteria</taxon>
        <taxon>Pseudomonadales</taxon>
        <taxon>Pseudomonadaceae</taxon>
        <taxon>Pseudomonas</taxon>
    </lineage>
</organism>
<dbReference type="InterPro" id="IPR044992">
    <property type="entry name" value="ChyE-like"/>
</dbReference>
<sequence length="224" mass="24206">MPMLNLIQHHPAEGPGAIADWATSRGLTLNVFRADLGQLPPVSAAPVILLGGPYESNGGPAWLEAERQWLASSLDQGAAVFAICLGAQLLALSLGGNVRRMDRTETGWTPVTFVDGQTLQVLEWHEDAIDLPPNAQLLASSDQCEQQMYRVGPTRVGLQFHPEWTAESVATLNEHFGDESPLPRGQQGSAAYATVFGWLQATLDGWWSEQSTARSALTTDHGTH</sequence>
<evidence type="ECO:0000313" key="3">
    <source>
        <dbReference type="Proteomes" id="UP000325645"/>
    </source>
</evidence>
<protein>
    <recommendedName>
        <fullName evidence="1">Glutamine amidotransferase domain-containing protein</fullName>
    </recommendedName>
</protein>
<dbReference type="Proteomes" id="UP000325645">
    <property type="component" value="Unassembled WGS sequence"/>
</dbReference>
<gene>
    <name evidence="2" type="ORF">PS943_01026</name>
</gene>
<reference evidence="2 3" key="1">
    <citation type="submission" date="2019-09" db="EMBL/GenBank/DDBJ databases">
        <authorList>
            <person name="Chandra G."/>
            <person name="Truman W A."/>
        </authorList>
    </citation>
    <scope>NUCLEOTIDE SEQUENCE [LARGE SCALE GENOMIC DNA]</scope>
    <source>
        <strain evidence="2">PS943</strain>
    </source>
</reference>
<dbReference type="InterPro" id="IPR017926">
    <property type="entry name" value="GATASE"/>
</dbReference>
<accession>A0A5E7W183</accession>
<evidence type="ECO:0000259" key="1">
    <source>
        <dbReference type="Pfam" id="PF00117"/>
    </source>
</evidence>
<dbReference type="SUPFAM" id="SSF52317">
    <property type="entry name" value="Class I glutamine amidotransferase-like"/>
    <property type="match status" value="1"/>
</dbReference>
<dbReference type="PANTHER" id="PTHR42695">
    <property type="entry name" value="GLUTAMINE AMIDOTRANSFERASE YLR126C-RELATED"/>
    <property type="match status" value="1"/>
</dbReference>
<dbReference type="EMBL" id="CABVJH010000002">
    <property type="protein sequence ID" value="VVQ28868.1"/>
    <property type="molecule type" value="Genomic_DNA"/>
</dbReference>
<feature type="domain" description="Glutamine amidotransferase" evidence="1">
    <location>
        <begin position="22"/>
        <end position="166"/>
    </location>
</feature>
<dbReference type="Pfam" id="PF00117">
    <property type="entry name" value="GATase"/>
    <property type="match status" value="1"/>
</dbReference>